<organism evidence="1 2">
    <name type="scientific">Laspinema palackyanum D2a</name>
    <dbReference type="NCBI Taxonomy" id="2953684"/>
    <lineage>
        <taxon>Bacteria</taxon>
        <taxon>Bacillati</taxon>
        <taxon>Cyanobacteriota</taxon>
        <taxon>Cyanophyceae</taxon>
        <taxon>Oscillatoriophycideae</taxon>
        <taxon>Oscillatoriales</taxon>
        <taxon>Laspinemataceae</taxon>
        <taxon>Laspinema</taxon>
        <taxon>Laspinema palackyanum</taxon>
    </lineage>
</organism>
<evidence type="ECO:0000313" key="2">
    <source>
        <dbReference type="Proteomes" id="UP001525890"/>
    </source>
</evidence>
<reference evidence="1 2" key="1">
    <citation type="journal article" date="2022" name="Front. Microbiol.">
        <title>High genomic differentiation and limited gene flow indicate recent cryptic speciation within the genus Laspinema (cyanobacteria).</title>
        <authorList>
            <person name="Stanojkovic A."/>
            <person name="Skoupy S."/>
            <person name="Skaloud P."/>
            <person name="Dvorak P."/>
        </authorList>
    </citation>
    <scope>NUCLEOTIDE SEQUENCE [LARGE SCALE GENOMIC DNA]</scope>
    <source>
        <strain evidence="1 2">D2a</strain>
    </source>
</reference>
<protein>
    <submittedName>
        <fullName evidence="1">Uncharacterized protein</fullName>
    </submittedName>
</protein>
<comment type="caution">
    <text evidence="1">The sequence shown here is derived from an EMBL/GenBank/DDBJ whole genome shotgun (WGS) entry which is preliminary data.</text>
</comment>
<evidence type="ECO:0000313" key="1">
    <source>
        <dbReference type="EMBL" id="MCT7965341.1"/>
    </source>
</evidence>
<accession>A0ABT2MN65</accession>
<proteinExistence type="predicted"/>
<dbReference type="RefSeq" id="WP_368005044.1">
    <property type="nucleotide sequence ID" value="NZ_JAMXFF010000003.1"/>
</dbReference>
<dbReference type="EMBL" id="JAMXFF010000003">
    <property type="protein sequence ID" value="MCT7965341.1"/>
    <property type="molecule type" value="Genomic_DNA"/>
</dbReference>
<gene>
    <name evidence="1" type="ORF">NG799_03210</name>
</gene>
<dbReference type="Proteomes" id="UP001525890">
    <property type="component" value="Unassembled WGS sequence"/>
</dbReference>
<sequence>MEHLPTTAEVLSDVRSNDFSRFRIPQNPNQFFSMFVVTTSVVSGFPRTQGSSFLVRSNDFSRFRIPQNQRIDPTASGNA</sequence>
<name>A0ABT2MN65_9CYAN</name>
<keyword evidence="2" id="KW-1185">Reference proteome</keyword>